<comment type="caution">
    <text evidence="1">The sequence shown here is derived from an EMBL/GenBank/DDBJ whole genome shotgun (WGS) entry which is preliminary data.</text>
</comment>
<organism evidence="1 2">
    <name type="scientific">Rothia dentocariosa</name>
    <dbReference type="NCBI Taxonomy" id="2047"/>
    <lineage>
        <taxon>Bacteria</taxon>
        <taxon>Bacillati</taxon>
        <taxon>Actinomycetota</taxon>
        <taxon>Actinomycetes</taxon>
        <taxon>Micrococcales</taxon>
        <taxon>Micrococcaceae</taxon>
        <taxon>Rothia</taxon>
    </lineage>
</organism>
<reference evidence="1 2" key="1">
    <citation type="submission" date="2017-04" db="EMBL/GenBank/DDBJ databases">
        <title>Kefir bacterial isolates.</title>
        <authorList>
            <person name="Kim Y."/>
            <person name="Blasche S."/>
            <person name="Patil K.R."/>
        </authorList>
    </citation>
    <scope>NUCLEOTIDE SEQUENCE [LARGE SCALE GENOMIC DNA]</scope>
    <source>
        <strain evidence="1 2">OG2-1</strain>
    </source>
</reference>
<sequence length="360" mass="40031">MRTSALTARITVGIQALIYPYVPVHVGQTLGRLQRGPTDPTFHRLRAPRSERSHSADDTLWIGARTPSLQLPATLHFTRRFEGTASALNAPVQVCLWAESSPAISDDAFPTEQVYSELEDFAALMPAWLGLHDPREEFAKLPAFEHLPLKIRRAYRENPGLRLSASGQLTRHMLAAIVEQRVTQPEAFDALRWIIMRYGESAPFNGDPAQPPHLRVYPTAQVLGTIPSWDWHRARVDSARYSAVYHFAQRADALERLGATGRIAHLAAALDDIPGVGPWSVAEALQGFCGHPDAVSVGDYHLAHTVGFAFTGERTDDAGMLRLLAPYSGHRQRVVRLIQEAGIRKPRYGARISIPDYRDF</sequence>
<dbReference type="EMBL" id="NCWU01000004">
    <property type="protein sequence ID" value="PAK86034.1"/>
    <property type="molecule type" value="Genomic_DNA"/>
</dbReference>
<proteinExistence type="predicted"/>
<name>A0AAE5NHU5_9MICC</name>
<dbReference type="GO" id="GO:0003824">
    <property type="term" value="F:catalytic activity"/>
    <property type="evidence" value="ECO:0007669"/>
    <property type="project" value="InterPro"/>
</dbReference>
<dbReference type="SUPFAM" id="SSF48150">
    <property type="entry name" value="DNA-glycosylase"/>
    <property type="match status" value="1"/>
</dbReference>
<dbReference type="Proteomes" id="UP000216195">
    <property type="component" value="Unassembled WGS sequence"/>
</dbReference>
<evidence type="ECO:0000313" key="1">
    <source>
        <dbReference type="EMBL" id="PAK86034.1"/>
    </source>
</evidence>
<dbReference type="InterPro" id="IPR011257">
    <property type="entry name" value="DNA_glycosylase"/>
</dbReference>
<dbReference type="AlphaFoldDB" id="A0AAE5NHU5"/>
<dbReference type="Gene3D" id="1.10.340.30">
    <property type="entry name" value="Hypothetical protein, domain 2"/>
    <property type="match status" value="1"/>
</dbReference>
<dbReference type="GO" id="GO:0006281">
    <property type="term" value="P:DNA repair"/>
    <property type="evidence" value="ECO:0007669"/>
    <property type="project" value="InterPro"/>
</dbReference>
<accession>A0AAE5NHU5</accession>
<gene>
    <name evidence="1" type="ORF">B8W87_04600</name>
</gene>
<evidence type="ECO:0000313" key="2">
    <source>
        <dbReference type="Proteomes" id="UP000216195"/>
    </source>
</evidence>
<protein>
    <submittedName>
        <fullName evidence="1">3-methyladenine DNA glycosylase</fullName>
    </submittedName>
</protein>